<accession>A0A1F8ATM4</accession>
<comment type="caution">
    <text evidence="1">The sequence shown here is derived from an EMBL/GenBank/DDBJ whole genome shotgun (WGS) entry which is preliminary data.</text>
</comment>
<evidence type="ECO:0000313" key="2">
    <source>
        <dbReference type="Proteomes" id="UP000178603"/>
    </source>
</evidence>
<dbReference type="Pfam" id="PF12441">
    <property type="entry name" value="CopG_antitoxin"/>
    <property type="match status" value="1"/>
</dbReference>
<name>A0A1F8ATM4_9BACT</name>
<proteinExistence type="predicted"/>
<sequence>MRERKVVKSMANGTKQKTKTIPKFKTIDEEQKFWDTHDLADYWGDFRPVKVSFAKNLSRGITIRLDDRTLNKLRLQARNQGIGPTTLIRMWILERLRESGDRPISSP</sequence>
<gene>
    <name evidence="1" type="ORF">A3E44_04160</name>
</gene>
<reference evidence="1 2" key="1">
    <citation type="journal article" date="2016" name="Nat. Commun.">
        <title>Thousands of microbial genomes shed light on interconnected biogeochemical processes in an aquifer system.</title>
        <authorList>
            <person name="Anantharaman K."/>
            <person name="Brown C.T."/>
            <person name="Hug L.A."/>
            <person name="Sharon I."/>
            <person name="Castelle C.J."/>
            <person name="Probst A.J."/>
            <person name="Thomas B.C."/>
            <person name="Singh A."/>
            <person name="Wilkins M.J."/>
            <person name="Karaoz U."/>
            <person name="Brodie E.L."/>
            <person name="Williams K.H."/>
            <person name="Hubbard S.S."/>
            <person name="Banfield J.F."/>
        </authorList>
    </citation>
    <scope>NUCLEOTIDE SEQUENCE [LARGE SCALE GENOMIC DNA]</scope>
</reference>
<protein>
    <submittedName>
        <fullName evidence="1">Uncharacterized protein</fullName>
    </submittedName>
</protein>
<dbReference type="InterPro" id="IPR022148">
    <property type="entry name" value="CopG_antitoxin"/>
</dbReference>
<evidence type="ECO:0000313" key="1">
    <source>
        <dbReference type="EMBL" id="OGM55086.1"/>
    </source>
</evidence>
<dbReference type="EMBL" id="MGGW01000005">
    <property type="protein sequence ID" value="OGM55086.1"/>
    <property type="molecule type" value="Genomic_DNA"/>
</dbReference>
<dbReference type="AlphaFoldDB" id="A0A1F8ATM4"/>
<dbReference type="Proteomes" id="UP000178603">
    <property type="component" value="Unassembled WGS sequence"/>
</dbReference>
<organism evidence="1 2">
    <name type="scientific">Candidatus Woesebacteria bacterium RIFCSPHIGHO2_12_FULL_41_24</name>
    <dbReference type="NCBI Taxonomy" id="1802510"/>
    <lineage>
        <taxon>Bacteria</taxon>
        <taxon>Candidatus Woeseibacteriota</taxon>
    </lineage>
</organism>